<evidence type="ECO:0000313" key="3">
    <source>
        <dbReference type="Proteomes" id="UP000051221"/>
    </source>
</evidence>
<protein>
    <submittedName>
        <fullName evidence="2">AAA family ATPase</fullName>
    </submittedName>
</protein>
<gene>
    <name evidence="2" type="ORF">AMR76_09520</name>
</gene>
<evidence type="ECO:0000259" key="1">
    <source>
        <dbReference type="SMART" id="SM00382"/>
    </source>
</evidence>
<dbReference type="Gene3D" id="3.40.50.300">
    <property type="entry name" value="P-loop containing nucleotide triphosphate hydrolases"/>
    <property type="match status" value="1"/>
</dbReference>
<comment type="caution">
    <text evidence="2">The sequence shown here is derived from an EMBL/GenBank/DDBJ whole genome shotgun (WGS) entry which is preliminary data.</text>
</comment>
<reference evidence="2 3" key="1">
    <citation type="submission" date="2015-08" db="EMBL/GenBank/DDBJ databases">
        <title>Antibacterial properties of a collection of Vibrionaceae strains.</title>
        <authorList>
            <person name="Giubergia S."/>
        </authorList>
    </citation>
    <scope>NUCLEOTIDE SEQUENCE [LARGE SCALE GENOMIC DNA]</scope>
    <source>
        <strain evidence="2 3">S0821</strain>
    </source>
</reference>
<dbReference type="EMBL" id="LKHS01000007">
    <property type="protein sequence ID" value="KQH86263.1"/>
    <property type="molecule type" value="Genomic_DNA"/>
</dbReference>
<dbReference type="InterPro" id="IPR003593">
    <property type="entry name" value="AAA+_ATPase"/>
</dbReference>
<dbReference type="InterPro" id="IPR027417">
    <property type="entry name" value="P-loop_NTPase"/>
</dbReference>
<dbReference type="SMART" id="SM00382">
    <property type="entry name" value="AAA"/>
    <property type="match status" value="1"/>
</dbReference>
<dbReference type="SUPFAM" id="SSF52540">
    <property type="entry name" value="P-loop containing nucleoside triphosphate hydrolases"/>
    <property type="match status" value="1"/>
</dbReference>
<name>A0A0Q2N357_VIBFU</name>
<dbReference type="Proteomes" id="UP000051221">
    <property type="component" value="Unassembled WGS sequence"/>
</dbReference>
<evidence type="ECO:0000313" key="2">
    <source>
        <dbReference type="EMBL" id="KQH86263.1"/>
    </source>
</evidence>
<keyword evidence="3" id="KW-1185">Reference proteome</keyword>
<dbReference type="AlphaFoldDB" id="A0A0Q2N357"/>
<feature type="domain" description="AAA+ ATPase" evidence="1">
    <location>
        <begin position="172"/>
        <end position="363"/>
    </location>
</feature>
<sequence length="449" mass="50459">MATAVSNDLHRSALTPQATAPKVPTSFEDLKVPKAVLENLLLKHLAAYPKSDVLQLTRHMAINSHMIEDLIAVLRQKSLVEVFQAELSSYLNPTSGHVRYGLSESGMREADVAFAKDAYLGPAPVSLEDYNAMVQAQDVRSKIITRPDVEFALKDVFGSERLVSVLGPAINSGRALLLYGDAGTGKTFVATRILNSLNTSVFVPYSVYAMGNIIKVYSRQHHRAVDANNQNQSLSYKDQYDRRWVLCERPSIQVGGELTMDMLEVNHTEHNRVWMAPLQMMANNGIFIIDDLGRQPMPVATLLNRWIVPMEYFYDYLSLPNGQQITIPFILTLAFSTNLDPEKISDPAFLRRLGYKVQFHPLEQSEYHALWEEMASNRNLQVHASSFEVLYSLHRQHAVGFYPCLPKDLIGISRDIIAFEESDPLITPVIMERAWEVYFTADGKGGGAR</sequence>
<dbReference type="RefSeq" id="WP_055465926.1">
    <property type="nucleotide sequence ID" value="NZ_CP089603.1"/>
</dbReference>
<proteinExistence type="predicted"/>
<organism evidence="2 3">
    <name type="scientific">Vibrio furnissii</name>
    <dbReference type="NCBI Taxonomy" id="29494"/>
    <lineage>
        <taxon>Bacteria</taxon>
        <taxon>Pseudomonadati</taxon>
        <taxon>Pseudomonadota</taxon>
        <taxon>Gammaproteobacteria</taxon>
        <taxon>Vibrionales</taxon>
        <taxon>Vibrionaceae</taxon>
        <taxon>Vibrio</taxon>
    </lineage>
</organism>
<dbReference type="InParanoid" id="A0A0Q2N357"/>
<accession>A0A0Q2N357</accession>